<proteinExistence type="inferred from homology"/>
<dbReference type="EMBL" id="JBIHMM010000002">
    <property type="protein sequence ID" value="MFH0253973.1"/>
    <property type="molecule type" value="Genomic_DNA"/>
</dbReference>
<evidence type="ECO:0000256" key="4">
    <source>
        <dbReference type="ARBA" id="ARBA00025742"/>
    </source>
</evidence>
<dbReference type="CDD" id="cd07402">
    <property type="entry name" value="MPP_GpdQ"/>
    <property type="match status" value="1"/>
</dbReference>
<organism evidence="6 7">
    <name type="scientific">Roseovarius aquimarinus</name>
    <dbReference type="NCBI Taxonomy" id="1229156"/>
    <lineage>
        <taxon>Bacteria</taxon>
        <taxon>Pseudomonadati</taxon>
        <taxon>Pseudomonadota</taxon>
        <taxon>Alphaproteobacteria</taxon>
        <taxon>Rhodobacterales</taxon>
        <taxon>Roseobacteraceae</taxon>
        <taxon>Roseovarius</taxon>
    </lineage>
</organism>
<evidence type="ECO:0000256" key="3">
    <source>
        <dbReference type="ARBA" id="ARBA00023004"/>
    </source>
</evidence>
<dbReference type="InterPro" id="IPR042283">
    <property type="entry name" value="GpdQ_catalytic"/>
</dbReference>
<comment type="caution">
    <text evidence="6">The sequence shown here is derived from an EMBL/GenBank/DDBJ whole genome shotgun (WGS) entry which is preliminary data.</text>
</comment>
<keyword evidence="3" id="KW-0408">Iron</keyword>
<dbReference type="Proteomes" id="UP001607157">
    <property type="component" value="Unassembled WGS sequence"/>
</dbReference>
<sequence length="260" mass="27817">MVAPGALAYGRSDTAGALRRAIDTINAKLPLLGKIQCVIVTGDLTDHGTSEEYAHFAELMTPLALPWLAVPGNHDARGAMRAAFVAAPWMPEAGPIHWMRDFGPFAAIGLDTLREGAHHGELSRDGLEFLRASLARIGARPVVVCTHHPWMHSGIPAMDADNLRNGAEMIALLEDHPAPVRMLSGHVHRAVTGQIGRVVCQIAPATCHAVLTDHRAEEAPQLVLEPAAITVCRWLEAPAPTLVTDVIPSGSHSGPWPFTD</sequence>
<keyword evidence="1" id="KW-0479">Metal-binding</keyword>
<dbReference type="Gene3D" id="3.30.750.180">
    <property type="entry name" value="GpdQ, beta-strand dimerisation domain"/>
    <property type="match status" value="1"/>
</dbReference>
<accession>A0ABW7I6Z8</accession>
<dbReference type="PANTHER" id="PTHR42988:SF2">
    <property type="entry name" value="CYCLIC NUCLEOTIDE PHOSPHODIESTERASE CBUA0032-RELATED"/>
    <property type="match status" value="1"/>
</dbReference>
<dbReference type="InterPro" id="IPR026575">
    <property type="entry name" value="GpdQ/CpdA-like"/>
</dbReference>
<evidence type="ECO:0000259" key="5">
    <source>
        <dbReference type="Pfam" id="PF00149"/>
    </source>
</evidence>
<keyword evidence="2" id="KW-0378">Hydrolase</keyword>
<comment type="similarity">
    <text evidence="4">Belongs to the cyclic nucleotide phosphodiesterase class-III family.</text>
</comment>
<dbReference type="PANTHER" id="PTHR42988">
    <property type="entry name" value="PHOSPHOHYDROLASE"/>
    <property type="match status" value="1"/>
</dbReference>
<reference evidence="6 7" key="1">
    <citation type="submission" date="2024-10" db="EMBL/GenBank/DDBJ databases">
        <authorList>
            <person name="Yang X.-N."/>
        </authorList>
    </citation>
    <scope>NUCLEOTIDE SEQUENCE [LARGE SCALE GENOMIC DNA]</scope>
    <source>
        <strain evidence="6 7">CAU 1059</strain>
    </source>
</reference>
<evidence type="ECO:0000256" key="2">
    <source>
        <dbReference type="ARBA" id="ARBA00022801"/>
    </source>
</evidence>
<dbReference type="InterPro" id="IPR029052">
    <property type="entry name" value="Metallo-depent_PP-like"/>
</dbReference>
<feature type="domain" description="Calcineurin-like phosphoesterase" evidence="5">
    <location>
        <begin position="17"/>
        <end position="189"/>
    </location>
</feature>
<evidence type="ECO:0000313" key="6">
    <source>
        <dbReference type="EMBL" id="MFH0253973.1"/>
    </source>
</evidence>
<dbReference type="InterPro" id="IPR042281">
    <property type="entry name" value="GpdQ_beta-strand"/>
</dbReference>
<dbReference type="SUPFAM" id="SSF56300">
    <property type="entry name" value="Metallo-dependent phosphatases"/>
    <property type="match status" value="1"/>
</dbReference>
<dbReference type="InterPro" id="IPR050884">
    <property type="entry name" value="CNP_phosphodiesterase-III"/>
</dbReference>
<dbReference type="Pfam" id="PF00149">
    <property type="entry name" value="Metallophos"/>
    <property type="match status" value="1"/>
</dbReference>
<dbReference type="RefSeq" id="WP_394624053.1">
    <property type="nucleotide sequence ID" value="NZ_JBIHMM010000002.1"/>
</dbReference>
<gene>
    <name evidence="6" type="ORF">ACGRVM_08710</name>
</gene>
<dbReference type="Gene3D" id="3.60.21.40">
    <property type="entry name" value="GpdQ, catalytic alpha/beta sandwich domain"/>
    <property type="match status" value="1"/>
</dbReference>
<name>A0ABW7I6Z8_9RHOB</name>
<evidence type="ECO:0000313" key="7">
    <source>
        <dbReference type="Proteomes" id="UP001607157"/>
    </source>
</evidence>
<protein>
    <submittedName>
        <fullName evidence="6">Phosphodiesterase</fullName>
    </submittedName>
</protein>
<keyword evidence="7" id="KW-1185">Reference proteome</keyword>
<dbReference type="InterPro" id="IPR004843">
    <property type="entry name" value="Calcineurin-like_PHP"/>
</dbReference>
<evidence type="ECO:0000256" key="1">
    <source>
        <dbReference type="ARBA" id="ARBA00022723"/>
    </source>
</evidence>